<evidence type="ECO:0000256" key="5">
    <source>
        <dbReference type="ARBA" id="ARBA00023136"/>
    </source>
</evidence>
<dbReference type="SUPFAM" id="SSF103473">
    <property type="entry name" value="MFS general substrate transporter"/>
    <property type="match status" value="1"/>
</dbReference>
<dbReference type="Proteomes" id="UP000269721">
    <property type="component" value="Unassembled WGS sequence"/>
</dbReference>
<comment type="subcellular location">
    <subcellularLocation>
        <location evidence="1">Membrane</location>
        <topology evidence="1">Multi-pass membrane protein</topology>
    </subcellularLocation>
</comment>
<evidence type="ECO:0000313" key="9">
    <source>
        <dbReference type="Proteomes" id="UP000269721"/>
    </source>
</evidence>
<dbReference type="EMBL" id="KZ995794">
    <property type="protein sequence ID" value="RKO89969.1"/>
    <property type="molecule type" value="Genomic_DNA"/>
</dbReference>
<dbReference type="InterPro" id="IPR036259">
    <property type="entry name" value="MFS_trans_sf"/>
</dbReference>
<reference evidence="9" key="1">
    <citation type="journal article" date="2018" name="Nat. Microbiol.">
        <title>Leveraging single-cell genomics to expand the fungal tree of life.</title>
        <authorList>
            <person name="Ahrendt S.R."/>
            <person name="Quandt C.A."/>
            <person name="Ciobanu D."/>
            <person name="Clum A."/>
            <person name="Salamov A."/>
            <person name="Andreopoulos B."/>
            <person name="Cheng J.F."/>
            <person name="Woyke T."/>
            <person name="Pelin A."/>
            <person name="Henrissat B."/>
            <person name="Reynolds N.K."/>
            <person name="Benny G.L."/>
            <person name="Smith M.E."/>
            <person name="James T.Y."/>
            <person name="Grigoriev I.V."/>
        </authorList>
    </citation>
    <scope>NUCLEOTIDE SEQUENCE [LARGE SCALE GENOMIC DNA]</scope>
</reference>
<dbReference type="GO" id="GO:0016020">
    <property type="term" value="C:membrane"/>
    <property type="evidence" value="ECO:0007669"/>
    <property type="project" value="UniProtKB-SubCell"/>
</dbReference>
<evidence type="ECO:0000256" key="1">
    <source>
        <dbReference type="ARBA" id="ARBA00004141"/>
    </source>
</evidence>
<name>A0A4P9WBH2_9FUNG</name>
<evidence type="ECO:0000313" key="8">
    <source>
        <dbReference type="EMBL" id="RKO89969.1"/>
    </source>
</evidence>
<dbReference type="InterPro" id="IPR011701">
    <property type="entry name" value="MFS"/>
</dbReference>
<dbReference type="OrthoDB" id="419616at2759"/>
<dbReference type="InterPro" id="IPR020846">
    <property type="entry name" value="MFS_dom"/>
</dbReference>
<feature type="transmembrane region" description="Helical" evidence="6">
    <location>
        <begin position="94"/>
        <end position="112"/>
    </location>
</feature>
<dbReference type="AlphaFoldDB" id="A0A4P9WBH2"/>
<dbReference type="PRINTS" id="PR01035">
    <property type="entry name" value="TCRTETA"/>
</dbReference>
<protein>
    <submittedName>
        <fullName evidence="8">Major facilitator superfamily domain-containing protein</fullName>
    </submittedName>
</protein>
<dbReference type="PROSITE" id="PS50850">
    <property type="entry name" value="MFS"/>
    <property type="match status" value="1"/>
</dbReference>
<evidence type="ECO:0000259" key="7">
    <source>
        <dbReference type="PROSITE" id="PS50850"/>
    </source>
</evidence>
<dbReference type="Gene3D" id="1.20.1250.20">
    <property type="entry name" value="MFS general substrate transporter like domains"/>
    <property type="match status" value="1"/>
</dbReference>
<dbReference type="PANTHER" id="PTHR23504:SF15">
    <property type="entry name" value="MAJOR FACILITATOR SUPERFAMILY (MFS) PROFILE DOMAIN-CONTAINING PROTEIN"/>
    <property type="match status" value="1"/>
</dbReference>
<feature type="domain" description="Major facilitator superfamily (MFS) profile" evidence="7">
    <location>
        <begin position="1"/>
        <end position="126"/>
    </location>
</feature>
<evidence type="ECO:0000256" key="3">
    <source>
        <dbReference type="ARBA" id="ARBA00022692"/>
    </source>
</evidence>
<keyword evidence="9" id="KW-1185">Reference proteome</keyword>
<dbReference type="GO" id="GO:0022857">
    <property type="term" value="F:transmembrane transporter activity"/>
    <property type="evidence" value="ECO:0007669"/>
    <property type="project" value="InterPro"/>
</dbReference>
<accession>A0A4P9WBH2</accession>
<sequence>MVSAFMCGQLLLSYFWGYLSDIYGRRPVLLFGLSGSSVAILAFGFAPSFWVAVGLRFACGSINGIVGVTKSYLSEITDETNQGKGLSLLGMNRALGLIVGPAIGGFLCLPAQKYPDYFPAGSFFDR</sequence>
<dbReference type="PANTHER" id="PTHR23504">
    <property type="entry name" value="MAJOR FACILITATOR SUPERFAMILY DOMAIN-CONTAINING PROTEIN 10"/>
    <property type="match status" value="1"/>
</dbReference>
<dbReference type="Pfam" id="PF07690">
    <property type="entry name" value="MFS_1"/>
    <property type="match status" value="1"/>
</dbReference>
<keyword evidence="4 6" id="KW-1133">Transmembrane helix</keyword>
<evidence type="ECO:0000256" key="6">
    <source>
        <dbReference type="SAM" id="Phobius"/>
    </source>
</evidence>
<evidence type="ECO:0000256" key="4">
    <source>
        <dbReference type="ARBA" id="ARBA00022989"/>
    </source>
</evidence>
<evidence type="ECO:0000256" key="2">
    <source>
        <dbReference type="ARBA" id="ARBA00022448"/>
    </source>
</evidence>
<dbReference type="InterPro" id="IPR001958">
    <property type="entry name" value="Tet-R_TetA/multi-R_MdtG-like"/>
</dbReference>
<proteinExistence type="predicted"/>
<keyword evidence="3 6" id="KW-0812">Transmembrane</keyword>
<organism evidence="8 9">
    <name type="scientific">Blyttiomyces helicus</name>
    <dbReference type="NCBI Taxonomy" id="388810"/>
    <lineage>
        <taxon>Eukaryota</taxon>
        <taxon>Fungi</taxon>
        <taxon>Fungi incertae sedis</taxon>
        <taxon>Chytridiomycota</taxon>
        <taxon>Chytridiomycota incertae sedis</taxon>
        <taxon>Chytridiomycetes</taxon>
        <taxon>Chytridiomycetes incertae sedis</taxon>
        <taxon>Blyttiomyces</taxon>
    </lineage>
</organism>
<gene>
    <name evidence="8" type="ORF">BDK51DRAFT_20533</name>
</gene>
<keyword evidence="5 6" id="KW-0472">Membrane</keyword>
<keyword evidence="2" id="KW-0813">Transport</keyword>
<feature type="transmembrane region" description="Helical" evidence="6">
    <location>
        <begin position="27"/>
        <end position="53"/>
    </location>
</feature>